<keyword evidence="3" id="KW-1185">Reference proteome</keyword>
<comment type="caution">
    <text evidence="2">The sequence shown here is derived from an EMBL/GenBank/DDBJ whole genome shotgun (WGS) entry which is preliminary data.</text>
</comment>
<keyword evidence="1" id="KW-1133">Transmembrane helix</keyword>
<evidence type="ECO:0000256" key="1">
    <source>
        <dbReference type="SAM" id="Phobius"/>
    </source>
</evidence>
<dbReference type="RefSeq" id="WP_058891661.1">
    <property type="nucleotide sequence ID" value="NZ_LQBL01000028.1"/>
</dbReference>
<reference evidence="2 3" key="1">
    <citation type="submission" date="2015-12" db="EMBL/GenBank/DDBJ databases">
        <title>Serinicoccus chungangenesis strain CD08_5 genome sequencing and assembly.</title>
        <authorList>
            <person name="Chander A.M."/>
            <person name="Kaur G."/>
            <person name="Nair G.R."/>
            <person name="Dhawan D.K."/>
            <person name="Kochhar R.K."/>
            <person name="Mayilraj S."/>
            <person name="Bhadada S.K."/>
        </authorList>
    </citation>
    <scope>NUCLEOTIDE SEQUENCE [LARGE SCALE GENOMIC DNA]</scope>
    <source>
        <strain evidence="2 3">CD08_5</strain>
    </source>
</reference>
<dbReference type="Proteomes" id="UP000054837">
    <property type="component" value="Unassembled WGS sequence"/>
</dbReference>
<gene>
    <name evidence="2" type="ORF">AVL62_02425</name>
</gene>
<feature type="transmembrane region" description="Helical" evidence="1">
    <location>
        <begin position="72"/>
        <end position="93"/>
    </location>
</feature>
<dbReference type="STRING" id="767452.AVL62_02425"/>
<keyword evidence="1" id="KW-0472">Membrane</keyword>
<proteinExistence type="predicted"/>
<organism evidence="2 3">
    <name type="scientific">Serinicoccus chungangensis</name>
    <dbReference type="NCBI Taxonomy" id="767452"/>
    <lineage>
        <taxon>Bacteria</taxon>
        <taxon>Bacillati</taxon>
        <taxon>Actinomycetota</taxon>
        <taxon>Actinomycetes</taxon>
        <taxon>Micrococcales</taxon>
        <taxon>Ornithinimicrobiaceae</taxon>
        <taxon>Serinicoccus</taxon>
    </lineage>
</organism>
<name>A0A0W8I602_9MICO</name>
<dbReference type="AlphaFoldDB" id="A0A0W8I602"/>
<accession>A0A0W8I602</accession>
<evidence type="ECO:0008006" key="4">
    <source>
        <dbReference type="Google" id="ProtNLM"/>
    </source>
</evidence>
<feature type="transmembrane region" description="Helical" evidence="1">
    <location>
        <begin position="39"/>
        <end position="60"/>
    </location>
</feature>
<evidence type="ECO:0000313" key="3">
    <source>
        <dbReference type="Proteomes" id="UP000054837"/>
    </source>
</evidence>
<dbReference type="OrthoDB" id="3261033at2"/>
<keyword evidence="1" id="KW-0812">Transmembrane</keyword>
<sequence length="117" mass="12540">MSTQHPSGTPGEPERTSPAGGGLKALFDFNFDTFVTPSIVKIVYVIATVLVALLTIGFAISGLTTMFRGGAGVVLGFLLLLASPIIGLVYLAFVRMSLELYYAVIRLSEDVHHRGRL</sequence>
<dbReference type="EMBL" id="LQBL01000028">
    <property type="protein sequence ID" value="KUG53652.1"/>
    <property type="molecule type" value="Genomic_DNA"/>
</dbReference>
<evidence type="ECO:0000313" key="2">
    <source>
        <dbReference type="EMBL" id="KUG53652.1"/>
    </source>
</evidence>
<protein>
    <recommendedName>
        <fullName evidence="4">DUF4282 domain-containing protein</fullName>
    </recommendedName>
</protein>
<dbReference type="InterPro" id="IPR025557">
    <property type="entry name" value="DUF4282"/>
</dbReference>
<dbReference type="Pfam" id="PF14110">
    <property type="entry name" value="DUF4282"/>
    <property type="match status" value="1"/>
</dbReference>